<evidence type="ECO:0000313" key="3">
    <source>
        <dbReference type="EMBL" id="MBB4536502.1"/>
    </source>
</evidence>
<dbReference type="EMBL" id="JACIID010000006">
    <property type="protein sequence ID" value="MBB4536502.1"/>
    <property type="molecule type" value="Genomic_DNA"/>
</dbReference>
<evidence type="ECO:0000313" key="2">
    <source>
        <dbReference type="EMBL" id="MBB4480601.1"/>
    </source>
</evidence>
<evidence type="ECO:0000256" key="1">
    <source>
        <dbReference type="SAM" id="SignalP"/>
    </source>
</evidence>
<dbReference type="Proteomes" id="UP000557344">
    <property type="component" value="Unassembled WGS sequence"/>
</dbReference>
<keyword evidence="1" id="KW-0732">Signal</keyword>
<dbReference type="EMBL" id="JACIHU010000006">
    <property type="protein sequence ID" value="MBB4480601.1"/>
    <property type="molecule type" value="Genomic_DNA"/>
</dbReference>
<comment type="caution">
    <text evidence="2">The sequence shown here is derived from an EMBL/GenBank/DDBJ whole genome shotgun (WGS) entry which is preliminary data.</text>
</comment>
<gene>
    <name evidence="2" type="ORF">GGE46_003189</name>
    <name evidence="3" type="ORF">GGE57_003258</name>
</gene>
<organism evidence="2 5">
    <name type="scientific">Rhizobium etli</name>
    <dbReference type="NCBI Taxonomy" id="29449"/>
    <lineage>
        <taxon>Bacteria</taxon>
        <taxon>Pseudomonadati</taxon>
        <taxon>Pseudomonadota</taxon>
        <taxon>Alphaproteobacteria</taxon>
        <taxon>Hyphomicrobiales</taxon>
        <taxon>Rhizobiaceae</taxon>
        <taxon>Rhizobium/Agrobacterium group</taxon>
        <taxon>Rhizobium</taxon>
    </lineage>
</organism>
<accession>A0A7W6VAD1</accession>
<name>A0A7W6VAD1_RHIET</name>
<dbReference type="Proteomes" id="UP000523431">
    <property type="component" value="Unassembled WGS sequence"/>
</dbReference>
<protein>
    <recommendedName>
        <fullName evidence="6">Sugar ABC transporter, substrate-binding protein</fullName>
    </recommendedName>
</protein>
<feature type="signal peptide" evidence="1">
    <location>
        <begin position="1"/>
        <end position="24"/>
    </location>
</feature>
<sequence length="88" mass="9154">MKRRTLMQATVATVALLLSVPAMADSMADAKTVVDKYASKVSAWDGPTSGPKGASGKNIVILAADMKNGGILGVVNGVRERRAPWAGR</sequence>
<feature type="chain" id="PRO_5036405046" description="Sugar ABC transporter, substrate-binding protein" evidence="1">
    <location>
        <begin position="25"/>
        <end position="88"/>
    </location>
</feature>
<proteinExistence type="predicted"/>
<evidence type="ECO:0000313" key="4">
    <source>
        <dbReference type="Proteomes" id="UP000523431"/>
    </source>
</evidence>
<reference evidence="4 5" key="1">
    <citation type="submission" date="2020-08" db="EMBL/GenBank/DDBJ databases">
        <title>Genomic Encyclopedia of Type Strains, Phase IV (KMG-V): Genome sequencing to study the core and pangenomes of soil and plant-associated prokaryotes.</title>
        <authorList>
            <person name="Whitman W."/>
        </authorList>
    </citation>
    <scope>NUCLEOTIDE SEQUENCE [LARGE SCALE GENOMIC DNA]</scope>
    <source>
        <strain evidence="2 5">SEMIA 471</strain>
        <strain evidence="3 4">SEMIA 489</strain>
    </source>
</reference>
<dbReference type="AlphaFoldDB" id="A0A7W6VAD1"/>
<evidence type="ECO:0008006" key="6">
    <source>
        <dbReference type="Google" id="ProtNLM"/>
    </source>
</evidence>
<evidence type="ECO:0000313" key="5">
    <source>
        <dbReference type="Proteomes" id="UP000557344"/>
    </source>
</evidence>